<keyword evidence="2" id="KW-1133">Transmembrane helix</keyword>
<evidence type="ECO:0000256" key="1">
    <source>
        <dbReference type="SAM" id="MobiDB-lite"/>
    </source>
</evidence>
<feature type="compositionally biased region" description="Basic and acidic residues" evidence="1">
    <location>
        <begin position="271"/>
        <end position="284"/>
    </location>
</feature>
<evidence type="ECO:0000256" key="2">
    <source>
        <dbReference type="SAM" id="Phobius"/>
    </source>
</evidence>
<feature type="region of interest" description="Disordered" evidence="1">
    <location>
        <begin position="66"/>
        <end position="327"/>
    </location>
</feature>
<proteinExistence type="predicted"/>
<protein>
    <submittedName>
        <fullName evidence="3">Uncharacterized protein</fullName>
    </submittedName>
</protein>
<dbReference type="KEGG" id="abg:Asbog_01040"/>
<name>A0AAN4R6B4_9PROT</name>
<dbReference type="Proteomes" id="UP000321287">
    <property type="component" value="Unassembled WGS sequence"/>
</dbReference>
<accession>A0AAN4R6B4</accession>
<dbReference type="GeneID" id="78226112"/>
<feature type="transmembrane region" description="Helical" evidence="2">
    <location>
        <begin position="12"/>
        <end position="37"/>
    </location>
</feature>
<keyword evidence="4" id="KW-1185">Reference proteome</keyword>
<feature type="compositionally biased region" description="Basic and acidic residues" evidence="1">
    <location>
        <begin position="191"/>
        <end position="209"/>
    </location>
</feature>
<evidence type="ECO:0000313" key="3">
    <source>
        <dbReference type="EMBL" id="GEL54181.1"/>
    </source>
</evidence>
<feature type="compositionally biased region" description="Pro residues" evidence="1">
    <location>
        <begin position="229"/>
        <end position="241"/>
    </location>
</feature>
<feature type="compositionally biased region" description="Basic and acidic residues" evidence="1">
    <location>
        <begin position="300"/>
        <end position="319"/>
    </location>
</feature>
<sequence>MTTALLSLPLWMQFLAGFILLGLGLMFILMPFSIFGVKPRLEEVELQLNEVRAELRIIAMRLAQGAGETGPSGEPIYAPPRRAAVSAGQAEPPLRPTETMRAPDPMPWSAQAGRQAAQRPPVERPPVERPLGERSAGERASGERLTPDHAPVERIQPDRMQYERSGQDEASRPMPAAEEISPREAFQPRHPSSDERRDRQSPPSVRDDYSYAESGAQENLERILRPTHFDPPPPREAPRPPGATYDTRASAAPYVGAGGTAASISSSQGKDQNEVASRNDDAWRLKAQRQEMAPRGAGAEAEKLRQAEEAGARRVRSEPTLRWPPRP</sequence>
<feature type="compositionally biased region" description="Low complexity" evidence="1">
    <location>
        <begin position="110"/>
        <end position="120"/>
    </location>
</feature>
<gene>
    <name evidence="3" type="ORF">ABO01nite_21880</name>
</gene>
<reference evidence="3 4" key="1">
    <citation type="submission" date="2019-07" db="EMBL/GenBank/DDBJ databases">
        <title>Whole genome shotgun sequence of Asaia bogorensis NBRC 16594.</title>
        <authorList>
            <person name="Hosoyama A."/>
            <person name="Uohara A."/>
            <person name="Ohji S."/>
            <person name="Ichikawa N."/>
        </authorList>
    </citation>
    <scope>NUCLEOTIDE SEQUENCE [LARGE SCALE GENOMIC DNA]</scope>
    <source>
        <strain evidence="3 4">NBRC 16594</strain>
    </source>
</reference>
<dbReference type="EMBL" id="BJVS01000006">
    <property type="protein sequence ID" value="GEL54181.1"/>
    <property type="molecule type" value="Genomic_DNA"/>
</dbReference>
<feature type="compositionally biased region" description="Basic and acidic residues" evidence="1">
    <location>
        <begin position="219"/>
        <end position="228"/>
    </location>
</feature>
<organism evidence="3 4">
    <name type="scientific">Asaia bogorensis NBRC 16594</name>
    <dbReference type="NCBI Taxonomy" id="1231624"/>
    <lineage>
        <taxon>Bacteria</taxon>
        <taxon>Pseudomonadati</taxon>
        <taxon>Pseudomonadota</taxon>
        <taxon>Alphaproteobacteria</taxon>
        <taxon>Acetobacterales</taxon>
        <taxon>Acetobacteraceae</taxon>
        <taxon>Asaia</taxon>
    </lineage>
</organism>
<keyword evidence="2" id="KW-0472">Membrane</keyword>
<keyword evidence="2" id="KW-0812">Transmembrane</keyword>
<comment type="caution">
    <text evidence="3">The sequence shown here is derived from an EMBL/GenBank/DDBJ whole genome shotgun (WGS) entry which is preliminary data.</text>
</comment>
<feature type="compositionally biased region" description="Low complexity" evidence="1">
    <location>
        <begin position="260"/>
        <end position="269"/>
    </location>
</feature>
<feature type="compositionally biased region" description="Basic and acidic residues" evidence="1">
    <location>
        <begin position="121"/>
        <end position="171"/>
    </location>
</feature>
<dbReference type="AlphaFoldDB" id="A0AAN4R6B4"/>
<evidence type="ECO:0000313" key="4">
    <source>
        <dbReference type="Proteomes" id="UP000321287"/>
    </source>
</evidence>
<dbReference type="RefSeq" id="WP_146926604.1">
    <property type="nucleotide sequence ID" value="NZ_AP014690.1"/>
</dbReference>